<dbReference type="GO" id="GO:0003677">
    <property type="term" value="F:DNA binding"/>
    <property type="evidence" value="ECO:0007669"/>
    <property type="project" value="UniProtKB-KW"/>
</dbReference>
<feature type="domain" description="HTH marR-type" evidence="4">
    <location>
        <begin position="17"/>
        <end position="148"/>
    </location>
</feature>
<dbReference type="InterPro" id="IPR011991">
    <property type="entry name" value="ArsR-like_HTH"/>
</dbReference>
<evidence type="ECO:0000259" key="4">
    <source>
        <dbReference type="PROSITE" id="PS50995"/>
    </source>
</evidence>
<reference evidence="5 6" key="1">
    <citation type="submission" date="2020-08" db="EMBL/GenBank/DDBJ databases">
        <authorList>
            <person name="Liu C."/>
            <person name="Sun Q."/>
        </authorList>
    </citation>
    <scope>NUCLEOTIDE SEQUENCE [LARGE SCALE GENOMIC DNA]</scope>
    <source>
        <strain evidence="5 6">N22</strain>
    </source>
</reference>
<dbReference type="PROSITE" id="PS50995">
    <property type="entry name" value="HTH_MARR_2"/>
    <property type="match status" value="1"/>
</dbReference>
<dbReference type="EMBL" id="JACMSE010000010">
    <property type="protein sequence ID" value="MBC2890145.1"/>
    <property type="molecule type" value="Genomic_DNA"/>
</dbReference>
<dbReference type="SMART" id="SM00347">
    <property type="entry name" value="HTH_MARR"/>
    <property type="match status" value="1"/>
</dbReference>
<evidence type="ECO:0000313" key="5">
    <source>
        <dbReference type="EMBL" id="MBC2890145.1"/>
    </source>
</evidence>
<dbReference type="PANTHER" id="PTHR42756">
    <property type="entry name" value="TRANSCRIPTIONAL REGULATOR, MARR"/>
    <property type="match status" value="1"/>
</dbReference>
<dbReference type="SUPFAM" id="SSF46785">
    <property type="entry name" value="Winged helix' DNA-binding domain"/>
    <property type="match status" value="1"/>
</dbReference>
<keyword evidence="6" id="KW-1185">Reference proteome</keyword>
<protein>
    <submittedName>
        <fullName evidence="5">MarR family transcriptional regulator</fullName>
    </submittedName>
</protein>
<evidence type="ECO:0000256" key="2">
    <source>
        <dbReference type="ARBA" id="ARBA00023125"/>
    </source>
</evidence>
<dbReference type="GO" id="GO:0003700">
    <property type="term" value="F:DNA-binding transcription factor activity"/>
    <property type="evidence" value="ECO:0007669"/>
    <property type="project" value="InterPro"/>
</dbReference>
<dbReference type="InterPro" id="IPR036390">
    <property type="entry name" value="WH_DNA-bd_sf"/>
</dbReference>
<keyword evidence="2" id="KW-0238">DNA-binding</keyword>
<dbReference type="AlphaFoldDB" id="A0A842JK92"/>
<dbReference type="InterPro" id="IPR000835">
    <property type="entry name" value="HTH_MarR-typ"/>
</dbReference>
<dbReference type="Proteomes" id="UP000587396">
    <property type="component" value="Unassembled WGS sequence"/>
</dbReference>
<evidence type="ECO:0000256" key="3">
    <source>
        <dbReference type="ARBA" id="ARBA00023163"/>
    </source>
</evidence>
<dbReference type="Pfam" id="PF01047">
    <property type="entry name" value="MarR"/>
    <property type="match status" value="1"/>
</dbReference>
<keyword evidence="3" id="KW-0804">Transcription</keyword>
<evidence type="ECO:0000256" key="1">
    <source>
        <dbReference type="ARBA" id="ARBA00023015"/>
    </source>
</evidence>
<dbReference type="CDD" id="cd00090">
    <property type="entry name" value="HTH_ARSR"/>
    <property type="match status" value="1"/>
</dbReference>
<keyword evidence="1" id="KW-0805">Transcription regulation</keyword>
<organism evidence="5 6">
    <name type="scientific">Gordonibacter massiliensis</name>
    <name type="common">ex Traore et al. 2017</name>
    <dbReference type="NCBI Taxonomy" id="1841863"/>
    <lineage>
        <taxon>Bacteria</taxon>
        <taxon>Bacillati</taxon>
        <taxon>Actinomycetota</taxon>
        <taxon>Coriobacteriia</taxon>
        <taxon>Eggerthellales</taxon>
        <taxon>Eggerthellaceae</taxon>
        <taxon>Gordonibacter</taxon>
    </lineage>
</organism>
<dbReference type="InterPro" id="IPR036388">
    <property type="entry name" value="WH-like_DNA-bd_sf"/>
</dbReference>
<dbReference type="PRINTS" id="PR00598">
    <property type="entry name" value="HTHMARR"/>
</dbReference>
<proteinExistence type="predicted"/>
<accession>A0A842JK92</accession>
<evidence type="ECO:0000313" key="6">
    <source>
        <dbReference type="Proteomes" id="UP000587396"/>
    </source>
</evidence>
<comment type="caution">
    <text evidence="5">The sequence shown here is derived from an EMBL/GenBank/DDBJ whole genome shotgun (WGS) entry which is preliminary data.</text>
</comment>
<sequence>MPEHPTHRKEAALRGTVNQLARTLALANRYLVEQLEQQGLHGIAPSHGDIFVQLFAHGELPMSELAQRIGRDPSTVTALVKKLATGGYVTTAKQAEDKRVVLVKLTDRGRRLQPVFDSISNALTTVQCQGLDAEDLEAFDRTLRTMQENFETALKGEPA</sequence>
<gene>
    <name evidence="5" type="ORF">H7313_12455</name>
</gene>
<dbReference type="PANTHER" id="PTHR42756:SF1">
    <property type="entry name" value="TRANSCRIPTIONAL REPRESSOR OF EMRAB OPERON"/>
    <property type="match status" value="1"/>
</dbReference>
<dbReference type="Gene3D" id="1.10.10.10">
    <property type="entry name" value="Winged helix-like DNA-binding domain superfamily/Winged helix DNA-binding domain"/>
    <property type="match status" value="1"/>
</dbReference>
<name>A0A842JK92_9ACTN</name>